<accession>A0A975UUP1</accession>
<proteinExistence type="predicted"/>
<keyword evidence="1" id="KW-1133">Transmembrane helix</keyword>
<keyword evidence="1" id="KW-0472">Membrane</keyword>
<gene>
    <name evidence="2" type="ORF">uav_026</name>
</gene>
<evidence type="ECO:0000256" key="1">
    <source>
        <dbReference type="SAM" id="Phobius"/>
    </source>
</evidence>
<feature type="transmembrane region" description="Helical" evidence="1">
    <location>
        <begin position="39"/>
        <end position="65"/>
    </location>
</feature>
<dbReference type="EMBL" id="MZ605293">
    <property type="protein sequence ID" value="QYW06558.1"/>
    <property type="molecule type" value="Genomic_DNA"/>
</dbReference>
<keyword evidence="1" id="KW-0812">Transmembrane</keyword>
<evidence type="ECO:0000313" key="2">
    <source>
        <dbReference type="EMBL" id="QYW06558.1"/>
    </source>
</evidence>
<name>A0A975UUP1_9CAUD</name>
<evidence type="ECO:0000313" key="3">
    <source>
        <dbReference type="Proteomes" id="UP001058093"/>
    </source>
</evidence>
<dbReference type="Proteomes" id="UP001058093">
    <property type="component" value="Segment"/>
</dbReference>
<reference evidence="2" key="1">
    <citation type="submission" date="2021-07" db="EMBL/GenBank/DDBJ databases">
        <title>Complete genome sequence and phylogenomic analysis of the two lytic bacteriophage isolated from terrestrial biotopes of Antarctica.</title>
        <authorList>
            <person name="Holovan V."/>
            <person name="Rabalski L."/>
            <person name="Zlatohurska M."/>
            <person name="Andriichuk O."/>
            <person name="Budzanivska I."/>
            <person name="Shevchenko O."/>
            <person name="Gupalo A."/>
        </authorList>
    </citation>
    <scope>NUCLEOTIDE SEQUENCE</scope>
</reference>
<organism evidence="2 3">
    <name type="scientific">Pseudomonas phage UAVern</name>
    <dbReference type="NCBI Taxonomy" id="2856997"/>
    <lineage>
        <taxon>Viruses</taxon>
        <taxon>Duplodnaviria</taxon>
        <taxon>Heunggongvirae</taxon>
        <taxon>Uroviricota</taxon>
        <taxon>Caudoviricetes</taxon>
        <taxon>Vandenendeviridae</taxon>
        <taxon>Gorskivirinae</taxon>
        <taxon>Uavernvirus</taxon>
        <taxon>Uavernvirus uavern</taxon>
    </lineage>
</organism>
<sequence>MIVSATAFKVAFSALVVLFVMFLLDDANGTGGREDASPLWIAIPGALAGVTMVVAFIVGVLALIWGF</sequence>
<protein>
    <submittedName>
        <fullName evidence="2">Uncharacterized protein</fullName>
    </submittedName>
</protein>
<keyword evidence="3" id="KW-1185">Reference proteome</keyword>